<dbReference type="Proteomes" id="UP000827092">
    <property type="component" value="Unassembled WGS sequence"/>
</dbReference>
<protein>
    <submittedName>
        <fullName evidence="1">Uncharacterized protein</fullName>
    </submittedName>
</protein>
<dbReference type="EMBL" id="JAFNEN010003348">
    <property type="protein sequence ID" value="KAG8171948.1"/>
    <property type="molecule type" value="Genomic_DNA"/>
</dbReference>
<name>A0AAV6TK16_9ARAC</name>
<proteinExistence type="predicted"/>
<comment type="caution">
    <text evidence="1">The sequence shown here is derived from an EMBL/GenBank/DDBJ whole genome shotgun (WGS) entry which is preliminary data.</text>
</comment>
<organism evidence="1 2">
    <name type="scientific">Oedothorax gibbosus</name>
    <dbReference type="NCBI Taxonomy" id="931172"/>
    <lineage>
        <taxon>Eukaryota</taxon>
        <taxon>Metazoa</taxon>
        <taxon>Ecdysozoa</taxon>
        <taxon>Arthropoda</taxon>
        <taxon>Chelicerata</taxon>
        <taxon>Arachnida</taxon>
        <taxon>Araneae</taxon>
        <taxon>Araneomorphae</taxon>
        <taxon>Entelegynae</taxon>
        <taxon>Araneoidea</taxon>
        <taxon>Linyphiidae</taxon>
        <taxon>Erigoninae</taxon>
        <taxon>Oedothorax</taxon>
    </lineage>
</organism>
<sequence>METDRGHSYCDARGGNSWTVARRNTCGKAFARMFPLITERKLEDRRLIRYRPLVLKPYNDCQAAIGCCSLQVTTRAASGKNNKAFGFGEVCGCKAKLKGIDGGSHRNGACGNLTQRQANPLPGQDTARIDRVRALC</sequence>
<evidence type="ECO:0000313" key="2">
    <source>
        <dbReference type="Proteomes" id="UP000827092"/>
    </source>
</evidence>
<evidence type="ECO:0000313" key="1">
    <source>
        <dbReference type="EMBL" id="KAG8171948.1"/>
    </source>
</evidence>
<accession>A0AAV6TK16</accession>
<gene>
    <name evidence="1" type="ORF">JTE90_025180</name>
</gene>
<keyword evidence="2" id="KW-1185">Reference proteome</keyword>
<dbReference type="AlphaFoldDB" id="A0AAV6TK16"/>
<reference evidence="1 2" key="1">
    <citation type="journal article" date="2022" name="Nat. Ecol. Evol.">
        <title>A masculinizing supergene underlies an exaggerated male reproductive morph in a spider.</title>
        <authorList>
            <person name="Hendrickx F."/>
            <person name="De Corte Z."/>
            <person name="Sonet G."/>
            <person name="Van Belleghem S.M."/>
            <person name="Kostlbacher S."/>
            <person name="Vangestel C."/>
        </authorList>
    </citation>
    <scope>NUCLEOTIDE SEQUENCE [LARGE SCALE GENOMIC DNA]</scope>
    <source>
        <strain evidence="1">W744_W776</strain>
    </source>
</reference>